<name>A0A814Y2U2_9BILA</name>
<organism evidence="2 3">
    <name type="scientific">Rotaria sordida</name>
    <dbReference type="NCBI Taxonomy" id="392033"/>
    <lineage>
        <taxon>Eukaryota</taxon>
        <taxon>Metazoa</taxon>
        <taxon>Spiralia</taxon>
        <taxon>Gnathifera</taxon>
        <taxon>Rotifera</taxon>
        <taxon>Eurotatoria</taxon>
        <taxon>Bdelloidea</taxon>
        <taxon>Philodinida</taxon>
        <taxon>Philodinidae</taxon>
        <taxon>Rotaria</taxon>
    </lineage>
</organism>
<dbReference type="InterPro" id="IPR013154">
    <property type="entry name" value="ADH-like_N"/>
</dbReference>
<sequence>MPLALVVRENKQLVIEELELPKYGPKDLLIKVTHVAQNPTDWKHVHFGFAKPGSIVGCDFAGEVAEVGIEAKGLAYVPIRLKLLQ</sequence>
<dbReference type="InterPro" id="IPR047122">
    <property type="entry name" value="Trans-enoyl_RdTase-like"/>
</dbReference>
<dbReference type="GO" id="GO:0016651">
    <property type="term" value="F:oxidoreductase activity, acting on NAD(P)H"/>
    <property type="evidence" value="ECO:0007669"/>
    <property type="project" value="InterPro"/>
</dbReference>
<dbReference type="EMBL" id="CAJNOU010001569">
    <property type="protein sequence ID" value="CAF1223538.1"/>
    <property type="molecule type" value="Genomic_DNA"/>
</dbReference>
<dbReference type="Proteomes" id="UP000663889">
    <property type="component" value="Unassembled WGS sequence"/>
</dbReference>
<protein>
    <recommendedName>
        <fullName evidence="1">Alcohol dehydrogenase-like N-terminal domain-containing protein</fullName>
    </recommendedName>
</protein>
<dbReference type="SUPFAM" id="SSF50129">
    <property type="entry name" value="GroES-like"/>
    <property type="match status" value="1"/>
</dbReference>
<reference evidence="2" key="1">
    <citation type="submission" date="2021-02" db="EMBL/GenBank/DDBJ databases">
        <authorList>
            <person name="Nowell W R."/>
        </authorList>
    </citation>
    <scope>NUCLEOTIDE SEQUENCE</scope>
</reference>
<dbReference type="Gene3D" id="3.90.180.10">
    <property type="entry name" value="Medium-chain alcohol dehydrogenases, catalytic domain"/>
    <property type="match status" value="1"/>
</dbReference>
<feature type="domain" description="Alcohol dehydrogenase-like N-terminal" evidence="1">
    <location>
        <begin position="24"/>
        <end position="74"/>
    </location>
</feature>
<dbReference type="PANTHER" id="PTHR45348">
    <property type="entry name" value="HYPOTHETICAL OXIDOREDUCTASE (EUROFUNG)"/>
    <property type="match status" value="1"/>
</dbReference>
<gene>
    <name evidence="2" type="ORF">SEV965_LOCUS22315</name>
</gene>
<comment type="caution">
    <text evidence="2">The sequence shown here is derived from an EMBL/GenBank/DDBJ whole genome shotgun (WGS) entry which is preliminary data.</text>
</comment>
<dbReference type="AlphaFoldDB" id="A0A814Y2U2"/>
<dbReference type="InterPro" id="IPR011032">
    <property type="entry name" value="GroES-like_sf"/>
</dbReference>
<evidence type="ECO:0000313" key="2">
    <source>
        <dbReference type="EMBL" id="CAF1223538.1"/>
    </source>
</evidence>
<evidence type="ECO:0000313" key="3">
    <source>
        <dbReference type="Proteomes" id="UP000663889"/>
    </source>
</evidence>
<accession>A0A814Y2U2</accession>
<dbReference type="Pfam" id="PF08240">
    <property type="entry name" value="ADH_N"/>
    <property type="match status" value="1"/>
</dbReference>
<proteinExistence type="predicted"/>
<evidence type="ECO:0000259" key="1">
    <source>
        <dbReference type="Pfam" id="PF08240"/>
    </source>
</evidence>